<accession>A0ACB8GVC0</accession>
<gene>
    <name evidence="1" type="ORF">JR316_0008283</name>
</gene>
<evidence type="ECO:0000313" key="2">
    <source>
        <dbReference type="Proteomes" id="UP000664032"/>
    </source>
</evidence>
<organism evidence="1 2">
    <name type="scientific">Psilocybe cubensis</name>
    <name type="common">Psychedelic mushroom</name>
    <name type="synonym">Stropharia cubensis</name>
    <dbReference type="NCBI Taxonomy" id="181762"/>
    <lineage>
        <taxon>Eukaryota</taxon>
        <taxon>Fungi</taxon>
        <taxon>Dikarya</taxon>
        <taxon>Basidiomycota</taxon>
        <taxon>Agaricomycotina</taxon>
        <taxon>Agaricomycetes</taxon>
        <taxon>Agaricomycetidae</taxon>
        <taxon>Agaricales</taxon>
        <taxon>Agaricineae</taxon>
        <taxon>Strophariaceae</taxon>
        <taxon>Psilocybe</taxon>
    </lineage>
</organism>
<protein>
    <submittedName>
        <fullName evidence="1">Uncharacterized protein</fullName>
    </submittedName>
</protein>
<evidence type="ECO:0000313" key="1">
    <source>
        <dbReference type="EMBL" id="KAH9479688.1"/>
    </source>
</evidence>
<sequence>MPSVCVEIGMRWAATGEVMEDISISQPHIDFNIPHIASLKSPKPPHDSQDLYSFDLMSATTSASATTTGNVNPINYGVARPSMASTPLWENLLHSSRRAPTSVSDIAYMAPPSAPMDKNATSMRVLLHDTQANFEKFGKHVGQLFEEIKESKAEIKSIHSLFDKDRESLMGDIVDLVNRSQKEIQKSVGVPAQDTMVEQLFKDVNYRLSGLDQRLDAIQSFNQAHTQALQTQIQAVQILLDKQATIMAAVLPLLPLLQAIPLHIDALKTNLTETLSNFVTSYKFPATIQEPALNNLGKRIRVESDKPPQSVSTTPSMSTPVHKKARIDKLPSKSPSKHASVSEIANPSSSPIQRAPLASIRRISTRSHTSSRGNDQKVGPSNGLSPTNLADRTTPLSSGRRRGTFAVPAFTTPRRPLGDLPVSSPRVTSKNLHRRSSVFRLTGTHDLASESSSDMLPPVFSMVNLTGLTSTEARPPRILHAQTSFSSAGGMMAASGDADIVSASRDERSLRDPRIPVNTPTLQRQSFNVKKESVEDVHTLGTGHMEPPTLASAGLEILAGKPKGMFNKARRSPTREGRRFIPLVDSDESEDDGVK</sequence>
<keyword evidence="2" id="KW-1185">Reference proteome</keyword>
<dbReference type="EMBL" id="JAFIQS020000007">
    <property type="protein sequence ID" value="KAH9479688.1"/>
    <property type="molecule type" value="Genomic_DNA"/>
</dbReference>
<dbReference type="Proteomes" id="UP000664032">
    <property type="component" value="Unassembled WGS sequence"/>
</dbReference>
<comment type="caution">
    <text evidence="1">The sequence shown here is derived from an EMBL/GenBank/DDBJ whole genome shotgun (WGS) entry which is preliminary data.</text>
</comment>
<name>A0ACB8GVC0_PSICU</name>
<reference evidence="1" key="1">
    <citation type="submission" date="2021-10" db="EMBL/GenBank/DDBJ databases">
        <title>Psilocybe cubensis genome.</title>
        <authorList>
            <person name="Mckernan K.J."/>
            <person name="Crawford S."/>
            <person name="Trippe A."/>
            <person name="Kane L.T."/>
            <person name="Mclaughlin S."/>
        </authorList>
    </citation>
    <scope>NUCLEOTIDE SEQUENCE</scope>
    <source>
        <strain evidence="1">MGC-MH-2018</strain>
    </source>
</reference>
<proteinExistence type="predicted"/>